<dbReference type="EMBL" id="BARS01052588">
    <property type="protein sequence ID" value="GAG43813.1"/>
    <property type="molecule type" value="Genomic_DNA"/>
</dbReference>
<feature type="non-terminal residue" evidence="1">
    <location>
        <position position="230"/>
    </location>
</feature>
<protein>
    <submittedName>
        <fullName evidence="1">Uncharacterized protein</fullName>
    </submittedName>
</protein>
<name>X0Y544_9ZZZZ</name>
<reference evidence="1" key="1">
    <citation type="journal article" date="2014" name="Front. Microbiol.">
        <title>High frequency of phylogenetically diverse reductive dehalogenase-homologous genes in deep subseafloor sedimentary metagenomes.</title>
        <authorList>
            <person name="Kawai M."/>
            <person name="Futagami T."/>
            <person name="Toyoda A."/>
            <person name="Takaki Y."/>
            <person name="Nishi S."/>
            <person name="Hori S."/>
            <person name="Arai W."/>
            <person name="Tsubouchi T."/>
            <person name="Morono Y."/>
            <person name="Uchiyama I."/>
            <person name="Ito T."/>
            <person name="Fujiyama A."/>
            <person name="Inagaki F."/>
            <person name="Takami H."/>
        </authorList>
    </citation>
    <scope>NUCLEOTIDE SEQUENCE</scope>
    <source>
        <strain evidence="1">Expedition CK06-06</strain>
    </source>
</reference>
<comment type="caution">
    <text evidence="1">The sequence shown here is derived from an EMBL/GenBank/DDBJ whole genome shotgun (WGS) entry which is preliminary data.</text>
</comment>
<proteinExistence type="predicted"/>
<organism evidence="1">
    <name type="scientific">marine sediment metagenome</name>
    <dbReference type="NCBI Taxonomy" id="412755"/>
    <lineage>
        <taxon>unclassified sequences</taxon>
        <taxon>metagenomes</taxon>
        <taxon>ecological metagenomes</taxon>
    </lineage>
</organism>
<accession>X0Y544</accession>
<feature type="non-terminal residue" evidence="1">
    <location>
        <position position="1"/>
    </location>
</feature>
<dbReference type="AlphaFoldDB" id="X0Y544"/>
<gene>
    <name evidence="1" type="ORF">S01H1_78164</name>
</gene>
<evidence type="ECO:0000313" key="1">
    <source>
        <dbReference type="EMBL" id="GAG43813.1"/>
    </source>
</evidence>
<sequence>TINYAQRLSVIVDYLSRWRRDLEASGYEADPTRINKLTDIQVKIRRELDVLSRNTIIIDQWLPPEEVLDPRFYAAIMKDRGRQGYAYEVVKLIQEFALYARALKMQRLTPNSHLFALLGFDRQRLYAPETCVIEFLERLTSILGIKIGTMPQTEQVRLNWEKIGEIAKWAIRRELPKTVLGKGYSVRDKKEISLDKPVGQGRTLKDILLDYKAAEQLEKYEERMVLESSL</sequence>